<sequence length="416" mass="46685">MAKYKRRRRYSGPDITGHVDLNPGDQFQTTLSEINDSGDTTSQIRGAPVEVSGGLPGEKVIVEVQKRFPERIVAKVVEVLEQAEERVEPECKYFLTCSGCQWQHASYDYQLRLKQARVQREINKYQSLLHAVVDTTIGSEAQLGYRNHGRFTVGKKDDDGQIGYVNAVTRHFVKIDQCLLMNEPINKTIDLAQGNVAGQTQMAIRAGSNTDSMLIQPRMDLSHRGLVTGEQHYEEEVRGFRFRVAASSFFQVNTIQLSRAIDEVRDLLELDGTEVMVDAYCGVGVFTVLLAPYVQKIVGIEESASAIQDAELNSKDILNIEFIEGKTEHILNTLNKHIDVLLLDPPRVGCHPDVLDSVVKLKPEKVLMISCEPEAMARDLNLLCSTGIYNLETIRPVDMFPQTRHVETISMLRIQG</sequence>
<feature type="compositionally biased region" description="Basic residues" evidence="4">
    <location>
        <begin position="1"/>
        <end position="10"/>
    </location>
</feature>
<dbReference type="PROSITE" id="PS01231">
    <property type="entry name" value="TRMA_2"/>
    <property type="match status" value="1"/>
</dbReference>
<evidence type="ECO:0000313" key="6">
    <source>
        <dbReference type="EMBL" id="SVA07924.1"/>
    </source>
</evidence>
<name>A0A381SWZ3_9ZZZZ</name>
<dbReference type="CDD" id="cd02440">
    <property type="entry name" value="AdoMet_MTases"/>
    <property type="match status" value="1"/>
</dbReference>
<dbReference type="Pfam" id="PF05958">
    <property type="entry name" value="tRNA_U5-meth_tr"/>
    <property type="match status" value="1"/>
</dbReference>
<protein>
    <recommendedName>
        <fullName evidence="5">TRAM domain-containing protein</fullName>
    </recommendedName>
</protein>
<dbReference type="EMBL" id="UINC01003623">
    <property type="protein sequence ID" value="SVA07924.1"/>
    <property type="molecule type" value="Genomic_DNA"/>
</dbReference>
<dbReference type="AlphaFoldDB" id="A0A381SWZ3"/>
<dbReference type="InterPro" id="IPR012340">
    <property type="entry name" value="NA-bd_OB-fold"/>
</dbReference>
<keyword evidence="1" id="KW-0489">Methyltransferase</keyword>
<dbReference type="PANTHER" id="PTHR11061">
    <property type="entry name" value="RNA M5U METHYLTRANSFERASE"/>
    <property type="match status" value="1"/>
</dbReference>
<dbReference type="Gene3D" id="2.40.50.140">
    <property type="entry name" value="Nucleic acid-binding proteins"/>
    <property type="match status" value="1"/>
</dbReference>
<evidence type="ECO:0000256" key="3">
    <source>
        <dbReference type="ARBA" id="ARBA00022691"/>
    </source>
</evidence>
<dbReference type="PROSITE" id="PS51687">
    <property type="entry name" value="SAM_MT_RNA_M5U"/>
    <property type="match status" value="1"/>
</dbReference>
<evidence type="ECO:0000256" key="1">
    <source>
        <dbReference type="ARBA" id="ARBA00022603"/>
    </source>
</evidence>
<dbReference type="PROSITE" id="PS50926">
    <property type="entry name" value="TRAM"/>
    <property type="match status" value="1"/>
</dbReference>
<accession>A0A381SWZ3</accession>
<dbReference type="PANTHER" id="PTHR11061:SF30">
    <property type="entry name" value="TRNA (URACIL(54)-C(5))-METHYLTRANSFERASE"/>
    <property type="match status" value="1"/>
</dbReference>
<reference evidence="6" key="1">
    <citation type="submission" date="2018-05" db="EMBL/GenBank/DDBJ databases">
        <authorList>
            <person name="Lanie J.A."/>
            <person name="Ng W.-L."/>
            <person name="Kazmierczak K.M."/>
            <person name="Andrzejewski T.M."/>
            <person name="Davidsen T.M."/>
            <person name="Wayne K.J."/>
            <person name="Tettelin H."/>
            <person name="Glass J.I."/>
            <person name="Rusch D."/>
            <person name="Podicherti R."/>
            <person name="Tsui H.-C.T."/>
            <person name="Winkler M.E."/>
        </authorList>
    </citation>
    <scope>NUCLEOTIDE SEQUENCE</scope>
</reference>
<evidence type="ECO:0000256" key="4">
    <source>
        <dbReference type="SAM" id="MobiDB-lite"/>
    </source>
</evidence>
<dbReference type="SUPFAM" id="SSF50249">
    <property type="entry name" value="Nucleic acid-binding proteins"/>
    <property type="match status" value="1"/>
</dbReference>
<feature type="domain" description="TRAM" evidence="5">
    <location>
        <begin position="20"/>
        <end position="78"/>
    </location>
</feature>
<dbReference type="GO" id="GO:0070041">
    <property type="term" value="F:rRNA (uridine-C5-)-methyltransferase activity"/>
    <property type="evidence" value="ECO:0007669"/>
    <property type="project" value="TreeGrafter"/>
</dbReference>
<feature type="region of interest" description="Disordered" evidence="4">
    <location>
        <begin position="1"/>
        <end position="22"/>
    </location>
</feature>
<dbReference type="SUPFAM" id="SSF53335">
    <property type="entry name" value="S-adenosyl-L-methionine-dependent methyltransferases"/>
    <property type="match status" value="1"/>
</dbReference>
<dbReference type="GO" id="GO:0070475">
    <property type="term" value="P:rRNA base methylation"/>
    <property type="evidence" value="ECO:0007669"/>
    <property type="project" value="TreeGrafter"/>
</dbReference>
<dbReference type="Gene3D" id="3.40.50.150">
    <property type="entry name" value="Vaccinia Virus protein VP39"/>
    <property type="match status" value="2"/>
</dbReference>
<dbReference type="NCBIfam" id="TIGR00479">
    <property type="entry name" value="rumA"/>
    <property type="match status" value="1"/>
</dbReference>
<organism evidence="6">
    <name type="scientific">marine metagenome</name>
    <dbReference type="NCBI Taxonomy" id="408172"/>
    <lineage>
        <taxon>unclassified sequences</taxon>
        <taxon>metagenomes</taxon>
        <taxon>ecological metagenomes</taxon>
    </lineage>
</organism>
<keyword evidence="2" id="KW-0808">Transferase</keyword>
<gene>
    <name evidence="6" type="ORF">METZ01_LOCUS60778</name>
</gene>
<evidence type="ECO:0000256" key="2">
    <source>
        <dbReference type="ARBA" id="ARBA00022679"/>
    </source>
</evidence>
<dbReference type="InterPro" id="IPR010280">
    <property type="entry name" value="U5_MeTrfase_fam"/>
</dbReference>
<dbReference type="InterPro" id="IPR030391">
    <property type="entry name" value="MeTrfase_TrmA_CS"/>
</dbReference>
<dbReference type="InterPro" id="IPR002792">
    <property type="entry name" value="TRAM_dom"/>
</dbReference>
<dbReference type="InterPro" id="IPR029063">
    <property type="entry name" value="SAM-dependent_MTases_sf"/>
</dbReference>
<evidence type="ECO:0000259" key="5">
    <source>
        <dbReference type="PROSITE" id="PS50926"/>
    </source>
</evidence>
<proteinExistence type="predicted"/>
<keyword evidence="3" id="KW-0949">S-adenosyl-L-methionine</keyword>